<dbReference type="Pfam" id="PF01053">
    <property type="entry name" value="Cys_Met_Meta_PP"/>
    <property type="match status" value="1"/>
</dbReference>
<dbReference type="GO" id="GO:0047804">
    <property type="term" value="F:cysteine-S-conjugate beta-lyase activity"/>
    <property type="evidence" value="ECO:0007669"/>
    <property type="project" value="InterPro"/>
</dbReference>
<feature type="modified residue" description="N6-(pyridoxal phosphate)lysine" evidence="6">
    <location>
        <position position="208"/>
    </location>
</feature>
<evidence type="ECO:0000256" key="6">
    <source>
        <dbReference type="PIRSR" id="PIRSR001434-2"/>
    </source>
</evidence>
<dbReference type="Proteomes" id="UP000594967">
    <property type="component" value="Chromosome"/>
</dbReference>
<dbReference type="PANTHER" id="PTHR43500">
    <property type="entry name" value="CYSTATHIONINE BETA-LYASE-RELATED"/>
    <property type="match status" value="1"/>
</dbReference>
<dbReference type="AlphaFoldDB" id="A0A2X4VAL9"/>
<dbReference type="InterPro" id="IPR015424">
    <property type="entry name" value="PyrdxlP-dep_Trfase"/>
</dbReference>
<sequence length="393" mass="43197">MKPALTVRGTATRLTHGGRTPAEHHGFVNPPVYRGSTVLAPTVDSLLNYRQPYVYGRLGSPTTAALQEALRELDGSAGVLFCPSGLAAIALALQATLTSGDHLLMTDVAYRPARRLCEGVLNRQGITTQWFSPSLGADDLRRLINPKTRAIYLETPGSQTMEMSDIPVLVAVAREAGLLVIMDNTWATPLFFDAFSYGADIVIQAATKYIAGHADVMLGIVSASERALPLLREYHRETGLCVSPDDAWLTLRGLRTLAVRMRQHQENARHLAQWLAGREEVQAVWYPALETDEGHALWQRDFTGAASLFTVVLQPAPAQAVAAFLEGLQLFGLGFSWGGFESLALPFDCSEYRLAPPRQPVGPCVRFYIGLEDPDDLRRDLEQGLRRFNAERD</sequence>
<dbReference type="EMBL" id="CP065673">
    <property type="protein sequence ID" value="QPS19126.1"/>
    <property type="molecule type" value="Genomic_DNA"/>
</dbReference>
<evidence type="ECO:0000313" key="10">
    <source>
        <dbReference type="EMBL" id="SQI45168.1"/>
    </source>
</evidence>
<evidence type="ECO:0000256" key="1">
    <source>
        <dbReference type="ARBA" id="ARBA00001933"/>
    </source>
</evidence>
<accession>A0A2X4VAL9</accession>
<evidence type="ECO:0000313" key="9">
    <source>
        <dbReference type="EMBL" id="QPS19126.1"/>
    </source>
</evidence>
<dbReference type="NCBIfam" id="TIGR01324">
    <property type="entry name" value="cysta_beta_ly_B"/>
    <property type="match status" value="1"/>
</dbReference>
<dbReference type="InterPro" id="IPR015422">
    <property type="entry name" value="PyrdxlP-dep_Trfase_small"/>
</dbReference>
<evidence type="ECO:0000256" key="2">
    <source>
        <dbReference type="ARBA" id="ARBA00009077"/>
    </source>
</evidence>
<evidence type="ECO:0000256" key="5">
    <source>
        <dbReference type="ARBA" id="ARBA00047517"/>
    </source>
</evidence>
<comment type="catalytic activity">
    <reaction evidence="5">
        <text>L,L-cystathionine + H2O = L-homocysteine + pyruvate + NH4(+)</text>
        <dbReference type="Rhea" id="RHEA:13965"/>
        <dbReference type="ChEBI" id="CHEBI:15361"/>
        <dbReference type="ChEBI" id="CHEBI:15377"/>
        <dbReference type="ChEBI" id="CHEBI:28938"/>
        <dbReference type="ChEBI" id="CHEBI:58161"/>
        <dbReference type="ChEBI" id="CHEBI:58199"/>
    </reaction>
</comment>
<organism evidence="10 11">
    <name type="scientific">Serratia plymuthica</name>
    <dbReference type="NCBI Taxonomy" id="82996"/>
    <lineage>
        <taxon>Bacteria</taxon>
        <taxon>Pseudomonadati</taxon>
        <taxon>Pseudomonadota</taxon>
        <taxon>Gammaproteobacteria</taxon>
        <taxon>Enterobacterales</taxon>
        <taxon>Yersiniaceae</taxon>
        <taxon>Serratia</taxon>
    </lineage>
</organism>
<proteinExistence type="inferred from homology"/>
<dbReference type="GO" id="GO:0030170">
    <property type="term" value="F:pyridoxal phosphate binding"/>
    <property type="evidence" value="ECO:0007669"/>
    <property type="project" value="InterPro"/>
</dbReference>
<reference evidence="9 12" key="2">
    <citation type="submission" date="2020-12" db="EMBL/GenBank/DDBJ databases">
        <title>FDA dAtabase for Regulatory Grade micrObial Sequences (FDA-ARGOS): Supporting development and validation of Infectious Disease Dx tests.</title>
        <authorList>
            <person name="Sproer C."/>
            <person name="Gronow S."/>
            <person name="Severitt S."/>
            <person name="Schroder I."/>
            <person name="Tallon L."/>
            <person name="Sadzewicz L."/>
            <person name="Zhao X."/>
            <person name="Boylan J."/>
            <person name="Ott S."/>
            <person name="Bowen H."/>
            <person name="Vavikolanu K."/>
            <person name="Mehta A."/>
            <person name="Aluvathingal J."/>
            <person name="Nadendla S."/>
            <person name="Lowell S."/>
            <person name="Myers T."/>
            <person name="Yan Y."/>
            <person name="Sichtig H."/>
        </authorList>
    </citation>
    <scope>NUCLEOTIDE SEQUENCE [LARGE SCALE GENOMIC DNA]</scope>
    <source>
        <strain evidence="9 12">FDAARGOS_907</strain>
    </source>
</reference>
<dbReference type="InterPro" id="IPR015421">
    <property type="entry name" value="PyrdxlP-dep_Trfase_major"/>
</dbReference>
<comment type="similarity">
    <text evidence="2 7">Belongs to the trans-sulfuration enzymes family.</text>
</comment>
<evidence type="ECO:0000313" key="12">
    <source>
        <dbReference type="Proteomes" id="UP000594967"/>
    </source>
</evidence>
<keyword evidence="4 10" id="KW-0456">Lyase</keyword>
<dbReference type="Gene3D" id="3.90.1150.10">
    <property type="entry name" value="Aspartate Aminotransferase, domain 1"/>
    <property type="match status" value="1"/>
</dbReference>
<dbReference type="PANTHER" id="PTHR43500:SF1">
    <property type="entry name" value="CYSTATHIONINE BETA-LYASE-RELATED"/>
    <property type="match status" value="1"/>
</dbReference>
<evidence type="ECO:0000256" key="4">
    <source>
        <dbReference type="ARBA" id="ARBA00023239"/>
    </source>
</evidence>
<keyword evidence="12" id="KW-1185">Reference proteome</keyword>
<dbReference type="RefSeq" id="WP_063203137.1">
    <property type="nucleotide sequence ID" value="NZ_CAMITG010000001.1"/>
</dbReference>
<dbReference type="InterPro" id="IPR000277">
    <property type="entry name" value="Cys/Met-Metab_PyrdxlP-dep_enz"/>
</dbReference>
<dbReference type="GO" id="GO:0019450">
    <property type="term" value="P:L-cysteine catabolic process to pyruvate"/>
    <property type="evidence" value="ECO:0007669"/>
    <property type="project" value="TreeGrafter"/>
</dbReference>
<evidence type="ECO:0000256" key="3">
    <source>
        <dbReference type="ARBA" id="ARBA00022898"/>
    </source>
</evidence>
<evidence type="ECO:0000256" key="7">
    <source>
        <dbReference type="RuleBase" id="RU362118"/>
    </source>
</evidence>
<feature type="region of interest" description="Disordered" evidence="8">
    <location>
        <begin position="1"/>
        <end position="27"/>
    </location>
</feature>
<dbReference type="EC" id="4.4.1.8" evidence="9 10"/>
<reference evidence="10 11" key="1">
    <citation type="submission" date="2018-06" db="EMBL/GenBank/DDBJ databases">
        <authorList>
            <consortium name="Pathogen Informatics"/>
            <person name="Doyle S."/>
        </authorList>
    </citation>
    <scope>NUCLEOTIDE SEQUENCE [LARGE SCALE GENOMIC DNA]</scope>
    <source>
        <strain evidence="10 11">NCTC12961</strain>
    </source>
</reference>
<name>A0A2X4VAL9_SERPL</name>
<dbReference type="Proteomes" id="UP000248897">
    <property type="component" value="Chromosome 1"/>
</dbReference>
<dbReference type="Gene3D" id="3.40.640.10">
    <property type="entry name" value="Type I PLP-dependent aspartate aminotransferase-like (Major domain)"/>
    <property type="match status" value="1"/>
</dbReference>
<dbReference type="GO" id="GO:0019346">
    <property type="term" value="P:transsulfuration"/>
    <property type="evidence" value="ECO:0007669"/>
    <property type="project" value="InterPro"/>
</dbReference>
<keyword evidence="3 6" id="KW-0663">Pyridoxal phosphate</keyword>
<comment type="cofactor">
    <cofactor evidence="1 7">
        <name>pyridoxal 5'-phosphate</name>
        <dbReference type="ChEBI" id="CHEBI:597326"/>
    </cofactor>
</comment>
<gene>
    <name evidence="10" type="primary">metC_2</name>
    <name evidence="9" type="synonym">metC</name>
    <name evidence="9" type="ORF">I6G64_16165</name>
    <name evidence="10" type="ORF">NCTC12961_05069</name>
</gene>
<evidence type="ECO:0000256" key="8">
    <source>
        <dbReference type="SAM" id="MobiDB-lite"/>
    </source>
</evidence>
<dbReference type="EMBL" id="LS483469">
    <property type="protein sequence ID" value="SQI45168.1"/>
    <property type="molecule type" value="Genomic_DNA"/>
</dbReference>
<protein>
    <submittedName>
        <fullName evidence="9 10">Cystathionine beta-lyase</fullName>
        <ecNumber evidence="9 10">4.4.1.8</ecNumber>
    </submittedName>
</protein>
<dbReference type="SUPFAM" id="SSF53383">
    <property type="entry name" value="PLP-dependent transferases"/>
    <property type="match status" value="1"/>
</dbReference>
<dbReference type="PIRSF" id="PIRSF001434">
    <property type="entry name" value="CGS"/>
    <property type="match status" value="1"/>
</dbReference>
<dbReference type="InterPro" id="IPR006233">
    <property type="entry name" value="Cys_b_lyase_bac"/>
</dbReference>
<dbReference type="FunFam" id="3.40.640.10:FF:000046">
    <property type="entry name" value="Cystathionine gamma-lyase"/>
    <property type="match status" value="1"/>
</dbReference>
<evidence type="ECO:0000313" key="11">
    <source>
        <dbReference type="Proteomes" id="UP000248897"/>
    </source>
</evidence>